<keyword evidence="10 11" id="KW-0066">ATP synthesis</keyword>
<evidence type="ECO:0000256" key="5">
    <source>
        <dbReference type="ARBA" id="ARBA00022692"/>
    </source>
</evidence>
<evidence type="ECO:0000256" key="6">
    <source>
        <dbReference type="ARBA" id="ARBA00022781"/>
    </source>
</evidence>
<evidence type="ECO:0000256" key="8">
    <source>
        <dbReference type="ARBA" id="ARBA00023065"/>
    </source>
</evidence>
<keyword evidence="6 11" id="KW-0375">Hydrogen ion transport</keyword>
<feature type="transmembrane region" description="Helical" evidence="11">
    <location>
        <begin position="185"/>
        <end position="203"/>
    </location>
</feature>
<dbReference type="CDD" id="cd00310">
    <property type="entry name" value="ATP-synt_Fo_a_6"/>
    <property type="match status" value="1"/>
</dbReference>
<keyword evidence="4 11" id="KW-0138">CF(0)</keyword>
<accession>A0ABU4WHQ2</accession>
<comment type="function">
    <text evidence="11 12">Key component of the proton channel; it plays a direct role in the translocation of protons across the membrane.</text>
</comment>
<dbReference type="InterPro" id="IPR000568">
    <property type="entry name" value="ATP_synth_F0_asu"/>
</dbReference>
<dbReference type="PANTHER" id="PTHR42823">
    <property type="entry name" value="ATP SYNTHASE SUBUNIT A, CHLOROPLASTIC"/>
    <property type="match status" value="1"/>
</dbReference>
<gene>
    <name evidence="11 13" type="primary">atpB</name>
    <name evidence="13" type="ORF">MOX91_07875</name>
</gene>
<keyword evidence="7 11" id="KW-1133">Transmembrane helix</keyword>
<keyword evidence="9 11" id="KW-0472">Membrane</keyword>
<dbReference type="Gene3D" id="1.20.120.220">
    <property type="entry name" value="ATP synthase, F0 complex, subunit A"/>
    <property type="match status" value="1"/>
</dbReference>
<comment type="subcellular location">
    <subcellularLocation>
        <location evidence="11 12">Cell membrane</location>
        <topology evidence="11 12">Multi-pass membrane protein</topology>
    </subcellularLocation>
    <subcellularLocation>
        <location evidence="1">Membrane</location>
        <topology evidence="1">Multi-pass membrane protein</topology>
    </subcellularLocation>
</comment>
<dbReference type="SUPFAM" id="SSF81336">
    <property type="entry name" value="F1F0 ATP synthase subunit A"/>
    <property type="match status" value="1"/>
</dbReference>
<dbReference type="EMBL" id="JALBUT010000009">
    <property type="protein sequence ID" value="MDX8416091.1"/>
    <property type="molecule type" value="Genomic_DNA"/>
</dbReference>
<evidence type="ECO:0000256" key="7">
    <source>
        <dbReference type="ARBA" id="ARBA00022989"/>
    </source>
</evidence>
<evidence type="ECO:0000256" key="3">
    <source>
        <dbReference type="ARBA" id="ARBA00022448"/>
    </source>
</evidence>
<dbReference type="PROSITE" id="PS00449">
    <property type="entry name" value="ATPASE_A"/>
    <property type="match status" value="1"/>
</dbReference>
<feature type="transmembrane region" description="Helical" evidence="11">
    <location>
        <begin position="229"/>
        <end position="254"/>
    </location>
</feature>
<dbReference type="InterPro" id="IPR035908">
    <property type="entry name" value="F0_ATP_A_sf"/>
</dbReference>
<evidence type="ECO:0000256" key="9">
    <source>
        <dbReference type="ARBA" id="ARBA00023136"/>
    </source>
</evidence>
<dbReference type="Pfam" id="PF00119">
    <property type="entry name" value="ATP-synt_A"/>
    <property type="match status" value="1"/>
</dbReference>
<reference evidence="13 14" key="1">
    <citation type="submission" date="2022-03" db="EMBL/GenBank/DDBJ databases">
        <title>Novel taxa within the pig intestine.</title>
        <authorList>
            <person name="Wylensek D."/>
            <person name="Bishof K."/>
            <person name="Afrizal A."/>
            <person name="Clavel T."/>
        </authorList>
    </citation>
    <scope>NUCLEOTIDE SEQUENCE [LARGE SCALE GENOMIC DNA]</scope>
    <source>
        <strain evidence="13 14">CLA-KB-P66</strain>
    </source>
</reference>
<feature type="transmembrane region" description="Helical" evidence="11">
    <location>
        <begin position="50"/>
        <end position="73"/>
    </location>
</feature>
<evidence type="ECO:0000256" key="11">
    <source>
        <dbReference type="HAMAP-Rule" id="MF_01393"/>
    </source>
</evidence>
<keyword evidence="11" id="KW-1003">Cell membrane</keyword>
<dbReference type="InterPro" id="IPR023011">
    <property type="entry name" value="ATP_synth_F0_asu_AS"/>
</dbReference>
<name>A0ABU4WHQ2_9BACT</name>
<keyword evidence="3 11" id="KW-0813">Transport</keyword>
<sequence length="352" mass="39002">MAHFIDYFKIKFIRNLLRLGCISSLFFASNGAYASASLKPDVMFRVWGMPITNSMLTAAAFCIFIALFFRFVLLKGGAKEVPSKGQVIVETLIDAIGNVLSPIMGKRAYKGAAPYLICLFTFILAMNLGGLLPGVGSVGEEKTQIVSAEDAPKYEAQGFHIEHMESGELKAEKFSPFIRPAHTDLNMTLALSLISFFLFFYFVKKYAGFGALYHDWFGNKANKSEVPALMYYMLFPIFFAVGFIEVISACVRPISLSFRLFGNVFGGETLLEAMHSMAWSGGAMQFISWIVPLPFYFLELLVACVQAFVFTLLTALYIGLITNHGEDHDAHPSGETLKLEHSEALGQTLSEK</sequence>
<feature type="transmembrane region" description="Helical" evidence="11">
    <location>
        <begin position="112"/>
        <end position="132"/>
    </location>
</feature>
<comment type="similarity">
    <text evidence="2 11 12">Belongs to the ATPase A chain family.</text>
</comment>
<evidence type="ECO:0000313" key="13">
    <source>
        <dbReference type="EMBL" id="MDX8416091.1"/>
    </source>
</evidence>
<evidence type="ECO:0000256" key="12">
    <source>
        <dbReference type="RuleBase" id="RU000483"/>
    </source>
</evidence>
<dbReference type="Proteomes" id="UP001275932">
    <property type="component" value="Unassembled WGS sequence"/>
</dbReference>
<dbReference type="NCBIfam" id="TIGR01131">
    <property type="entry name" value="ATP_synt_6_or_A"/>
    <property type="match status" value="1"/>
</dbReference>
<evidence type="ECO:0000256" key="10">
    <source>
        <dbReference type="ARBA" id="ARBA00023310"/>
    </source>
</evidence>
<evidence type="ECO:0000256" key="4">
    <source>
        <dbReference type="ARBA" id="ARBA00022547"/>
    </source>
</evidence>
<dbReference type="InterPro" id="IPR045082">
    <property type="entry name" value="ATP_syn_F0_a_bact/chloroplast"/>
</dbReference>
<organism evidence="13 14">
    <name type="scientific">Intestinicryptomonas porci</name>
    <dbReference type="NCBI Taxonomy" id="2926320"/>
    <lineage>
        <taxon>Bacteria</taxon>
        <taxon>Pseudomonadati</taxon>
        <taxon>Verrucomicrobiota</taxon>
        <taxon>Opitutia</taxon>
        <taxon>Opitutales</taxon>
        <taxon>Intestinicryptomonaceae</taxon>
        <taxon>Intestinicryptomonas</taxon>
    </lineage>
</organism>
<dbReference type="RefSeq" id="WP_370397544.1">
    <property type="nucleotide sequence ID" value="NZ_JALBUT010000009.1"/>
</dbReference>
<feature type="transmembrane region" description="Helical" evidence="11">
    <location>
        <begin position="300"/>
        <end position="320"/>
    </location>
</feature>
<feature type="transmembrane region" description="Helical" evidence="11">
    <location>
        <begin position="274"/>
        <end position="293"/>
    </location>
</feature>
<comment type="caution">
    <text evidence="13">The sequence shown here is derived from an EMBL/GenBank/DDBJ whole genome shotgun (WGS) entry which is preliminary data.</text>
</comment>
<keyword evidence="14" id="KW-1185">Reference proteome</keyword>
<protein>
    <recommendedName>
        <fullName evidence="11 12">ATP synthase subunit a</fullName>
    </recommendedName>
    <alternativeName>
        <fullName evidence="11">ATP synthase F0 sector subunit a</fullName>
    </alternativeName>
    <alternativeName>
        <fullName evidence="11">F-ATPase subunit 6</fullName>
    </alternativeName>
</protein>
<evidence type="ECO:0000256" key="1">
    <source>
        <dbReference type="ARBA" id="ARBA00004141"/>
    </source>
</evidence>
<keyword evidence="8 11" id="KW-0406">Ion transport</keyword>
<proteinExistence type="inferred from homology"/>
<evidence type="ECO:0000256" key="2">
    <source>
        <dbReference type="ARBA" id="ARBA00006810"/>
    </source>
</evidence>
<dbReference type="HAMAP" id="MF_01393">
    <property type="entry name" value="ATP_synth_a_bact"/>
    <property type="match status" value="1"/>
</dbReference>
<dbReference type="PANTHER" id="PTHR42823:SF3">
    <property type="entry name" value="ATP SYNTHASE SUBUNIT A, CHLOROPLASTIC"/>
    <property type="match status" value="1"/>
</dbReference>
<evidence type="ECO:0000313" key="14">
    <source>
        <dbReference type="Proteomes" id="UP001275932"/>
    </source>
</evidence>
<keyword evidence="5 11" id="KW-0812">Transmembrane</keyword>